<evidence type="ECO:0000313" key="2">
    <source>
        <dbReference type="Proteomes" id="UP001054837"/>
    </source>
</evidence>
<reference evidence="1 2" key="1">
    <citation type="submission" date="2021-06" db="EMBL/GenBank/DDBJ databases">
        <title>Caerostris darwini draft genome.</title>
        <authorList>
            <person name="Kono N."/>
            <person name="Arakawa K."/>
        </authorList>
    </citation>
    <scope>NUCLEOTIDE SEQUENCE [LARGE SCALE GENOMIC DNA]</scope>
</reference>
<protein>
    <submittedName>
        <fullName evidence="1">Uncharacterized protein</fullName>
    </submittedName>
</protein>
<dbReference type="EMBL" id="BPLQ01005787">
    <property type="protein sequence ID" value="GIY17197.1"/>
    <property type="molecule type" value="Genomic_DNA"/>
</dbReference>
<sequence length="130" mass="14516">MEWNGKTSHKLPVKNLATDSGYLEAKGLESIYTRSIKVPESQGRQRSAIFEFHLRYPLTTISCLYFLFTRTRTGRGPLHSCAGINQQDGKRSGGDVTKLRECHRILKGRGLIALKRCPGNSGSSQMTPFT</sequence>
<gene>
    <name evidence="1" type="ORF">CDAR_488131</name>
</gene>
<evidence type="ECO:0000313" key="1">
    <source>
        <dbReference type="EMBL" id="GIY17197.1"/>
    </source>
</evidence>
<accession>A0AAV4R751</accession>
<organism evidence="1 2">
    <name type="scientific">Caerostris darwini</name>
    <dbReference type="NCBI Taxonomy" id="1538125"/>
    <lineage>
        <taxon>Eukaryota</taxon>
        <taxon>Metazoa</taxon>
        <taxon>Ecdysozoa</taxon>
        <taxon>Arthropoda</taxon>
        <taxon>Chelicerata</taxon>
        <taxon>Arachnida</taxon>
        <taxon>Araneae</taxon>
        <taxon>Araneomorphae</taxon>
        <taxon>Entelegynae</taxon>
        <taxon>Araneoidea</taxon>
        <taxon>Araneidae</taxon>
        <taxon>Caerostris</taxon>
    </lineage>
</organism>
<proteinExistence type="predicted"/>
<dbReference type="AlphaFoldDB" id="A0AAV4R751"/>
<comment type="caution">
    <text evidence="1">The sequence shown here is derived from an EMBL/GenBank/DDBJ whole genome shotgun (WGS) entry which is preliminary data.</text>
</comment>
<keyword evidence="2" id="KW-1185">Reference proteome</keyword>
<dbReference type="Proteomes" id="UP001054837">
    <property type="component" value="Unassembled WGS sequence"/>
</dbReference>
<name>A0AAV4R751_9ARAC</name>